<dbReference type="SMART" id="SM01034">
    <property type="entry name" value="BLUF"/>
    <property type="match status" value="1"/>
</dbReference>
<feature type="domain" description="BLUF" evidence="1">
    <location>
        <begin position="1"/>
        <end position="95"/>
    </location>
</feature>
<reference evidence="2 3" key="1">
    <citation type="submission" date="2019-09" db="EMBL/GenBank/DDBJ databases">
        <title>Draft genome sequence of Acinetobacter tandoii W4-4-4 isolated from environmental water sample.</title>
        <authorList>
            <person name="Wee S.K."/>
            <person name="Yan B."/>
            <person name="Mustaffa S.B."/>
            <person name="Yap E.P.H."/>
        </authorList>
    </citation>
    <scope>NUCLEOTIDE SEQUENCE [LARGE SCALE GENOMIC DNA]</scope>
    <source>
        <strain evidence="2 3">W4-4-4</strain>
    </source>
</reference>
<evidence type="ECO:0000313" key="3">
    <source>
        <dbReference type="Proteomes" id="UP000325788"/>
    </source>
</evidence>
<organism evidence="2 3">
    <name type="scientific">Acinetobacter tandoii</name>
    <dbReference type="NCBI Taxonomy" id="202954"/>
    <lineage>
        <taxon>Bacteria</taxon>
        <taxon>Pseudomonadati</taxon>
        <taxon>Pseudomonadota</taxon>
        <taxon>Gammaproteobacteria</taxon>
        <taxon>Moraxellales</taxon>
        <taxon>Moraxellaceae</taxon>
        <taxon>Acinetobacter</taxon>
    </lineage>
</organism>
<sequence>MYQLCYASQAKFQPETLLQDLRDILSEARDFNVKLKIKGVLCYADGCFFQCLEGEQDSVLNLLNKIEKDQRHSDLTILSQQYILSDSHFSDWSMKYIGRHSQVHHYFEQLGSSKFNPLLLQHESLQHFLQLLYLIPEQQL</sequence>
<evidence type="ECO:0000259" key="1">
    <source>
        <dbReference type="PROSITE" id="PS50925"/>
    </source>
</evidence>
<dbReference type="InterPro" id="IPR007024">
    <property type="entry name" value="BLUF_domain"/>
</dbReference>
<name>A0A5N4W655_9GAMM</name>
<proteinExistence type="predicted"/>
<dbReference type="RefSeq" id="WP_151504975.1">
    <property type="nucleotide sequence ID" value="NZ_VXLD01000008.1"/>
</dbReference>
<dbReference type="PROSITE" id="PS50925">
    <property type="entry name" value="BLUF"/>
    <property type="match status" value="1"/>
</dbReference>
<dbReference type="Proteomes" id="UP000325788">
    <property type="component" value="Unassembled WGS sequence"/>
</dbReference>
<evidence type="ECO:0000313" key="2">
    <source>
        <dbReference type="EMBL" id="KAB1853657.1"/>
    </source>
</evidence>
<protein>
    <submittedName>
        <fullName evidence="2">BLUF domain-containing protein</fullName>
    </submittedName>
</protein>
<dbReference type="GO" id="GO:0071949">
    <property type="term" value="F:FAD binding"/>
    <property type="evidence" value="ECO:0007669"/>
    <property type="project" value="InterPro"/>
</dbReference>
<dbReference type="Pfam" id="PF04940">
    <property type="entry name" value="BLUF"/>
    <property type="match status" value="1"/>
</dbReference>
<dbReference type="GO" id="GO:0009882">
    <property type="term" value="F:blue light photoreceptor activity"/>
    <property type="evidence" value="ECO:0007669"/>
    <property type="project" value="InterPro"/>
</dbReference>
<dbReference type="AlphaFoldDB" id="A0A5N4W655"/>
<comment type="caution">
    <text evidence="2">The sequence shown here is derived from an EMBL/GenBank/DDBJ whole genome shotgun (WGS) entry which is preliminary data.</text>
</comment>
<gene>
    <name evidence="2" type="ORF">F4W09_12395</name>
</gene>
<accession>A0A5N4W655</accession>
<dbReference type="Gene3D" id="3.30.70.100">
    <property type="match status" value="1"/>
</dbReference>
<dbReference type="EMBL" id="VXLD01000008">
    <property type="protein sequence ID" value="KAB1853657.1"/>
    <property type="molecule type" value="Genomic_DNA"/>
</dbReference>
<dbReference type="SUPFAM" id="SSF54975">
    <property type="entry name" value="Acylphosphatase/BLUF domain-like"/>
    <property type="match status" value="1"/>
</dbReference>
<dbReference type="InterPro" id="IPR036046">
    <property type="entry name" value="Acylphosphatase-like_dom_sf"/>
</dbReference>